<dbReference type="Gene3D" id="1.25.40.10">
    <property type="entry name" value="Tetratricopeptide repeat domain"/>
    <property type="match status" value="1"/>
</dbReference>
<comment type="caution">
    <text evidence="1">The sequence shown here is derived from an EMBL/GenBank/DDBJ whole genome shotgun (WGS) entry which is preliminary data.</text>
</comment>
<dbReference type="SUPFAM" id="SSF48452">
    <property type="entry name" value="TPR-like"/>
    <property type="match status" value="1"/>
</dbReference>
<sequence length="282" mass="31590">MPPMASSIHPDFRVDVTAAQARAADKKTERLLFQQMDADRAGDMDRYLELAQEMLQTRLGVYKPVSMPIGGAWCLIGSAYHKASKLQEAKEATEKSIEIYTAVDDEDNAILAREQLGLIFEAMGQLSDAKEIRLRGASTGTMANSRQTLCVDGRWLAFAKADLPGSETLWVTFYAPKYKQKEETSAIPAYRSDKGLQIFSNEIALETVNDTVLARAGKASIKTTNLNAYLYPVWAAQGVELVTATTKWGVYRMSKLDALIKEKRSSFWKELPRNLRARRPNW</sequence>
<proteinExistence type="predicted"/>
<name>A0AAD4I5V4_9PLEO</name>
<dbReference type="EMBL" id="JAANER010000004">
    <property type="protein sequence ID" value="KAG9190035.1"/>
    <property type="molecule type" value="Genomic_DNA"/>
</dbReference>
<gene>
    <name evidence="1" type="ORF">G6011_08123</name>
</gene>
<organism evidence="1 2">
    <name type="scientific">Alternaria panax</name>
    <dbReference type="NCBI Taxonomy" id="48097"/>
    <lineage>
        <taxon>Eukaryota</taxon>
        <taxon>Fungi</taxon>
        <taxon>Dikarya</taxon>
        <taxon>Ascomycota</taxon>
        <taxon>Pezizomycotina</taxon>
        <taxon>Dothideomycetes</taxon>
        <taxon>Pleosporomycetidae</taxon>
        <taxon>Pleosporales</taxon>
        <taxon>Pleosporineae</taxon>
        <taxon>Pleosporaceae</taxon>
        <taxon>Alternaria</taxon>
        <taxon>Alternaria sect. Panax</taxon>
    </lineage>
</organism>
<protein>
    <submittedName>
        <fullName evidence="1">Uncharacterized protein</fullName>
    </submittedName>
</protein>
<evidence type="ECO:0000313" key="2">
    <source>
        <dbReference type="Proteomes" id="UP001199106"/>
    </source>
</evidence>
<keyword evidence="2" id="KW-1185">Reference proteome</keyword>
<dbReference type="Proteomes" id="UP001199106">
    <property type="component" value="Unassembled WGS sequence"/>
</dbReference>
<evidence type="ECO:0000313" key="1">
    <source>
        <dbReference type="EMBL" id="KAG9190035.1"/>
    </source>
</evidence>
<accession>A0AAD4I5V4</accession>
<dbReference type="AlphaFoldDB" id="A0AAD4I5V4"/>
<reference evidence="1" key="1">
    <citation type="submission" date="2021-07" db="EMBL/GenBank/DDBJ databases">
        <title>Genome Resource of American Ginseng Black Spot Pathogen Alternaria panax.</title>
        <authorList>
            <person name="Qiu C."/>
            <person name="Wang W."/>
            <person name="Liu Z."/>
        </authorList>
    </citation>
    <scope>NUCLEOTIDE SEQUENCE</scope>
    <source>
        <strain evidence="1">BNCC115425</strain>
    </source>
</reference>
<dbReference type="InterPro" id="IPR011990">
    <property type="entry name" value="TPR-like_helical_dom_sf"/>
</dbReference>